<keyword evidence="3" id="KW-1185">Reference proteome</keyword>
<dbReference type="Proteomes" id="UP000466785">
    <property type="component" value="Chromosome"/>
</dbReference>
<gene>
    <name evidence="2" type="ORF">MPOR_01920</name>
</gene>
<feature type="compositionally biased region" description="Basic and acidic residues" evidence="1">
    <location>
        <begin position="13"/>
        <end position="23"/>
    </location>
</feature>
<organism evidence="2 3">
    <name type="scientific">Mycolicibacterium poriferae</name>
    <dbReference type="NCBI Taxonomy" id="39694"/>
    <lineage>
        <taxon>Bacteria</taxon>
        <taxon>Bacillati</taxon>
        <taxon>Actinomycetota</taxon>
        <taxon>Actinomycetes</taxon>
        <taxon>Mycobacteriales</taxon>
        <taxon>Mycobacteriaceae</taxon>
        <taxon>Mycolicibacterium</taxon>
    </lineage>
</organism>
<dbReference type="RefSeq" id="WP_170311185.1">
    <property type="nucleotide sequence ID" value="NZ_AP022570.1"/>
</dbReference>
<dbReference type="KEGG" id="mpof:MPOR_01920"/>
<sequence length="54" mass="5728">MPGPEKSEEDVDKDPHVAAAREDTGEDGSYVGRASGDDDFDAEESGAEARSTDR</sequence>
<evidence type="ECO:0000313" key="2">
    <source>
        <dbReference type="EMBL" id="BBX49166.1"/>
    </source>
</evidence>
<protein>
    <submittedName>
        <fullName evidence="2">Uncharacterized protein</fullName>
    </submittedName>
</protein>
<feature type="region of interest" description="Disordered" evidence="1">
    <location>
        <begin position="1"/>
        <end position="54"/>
    </location>
</feature>
<dbReference type="AlphaFoldDB" id="A0A6N4V151"/>
<name>A0A6N4V151_9MYCO</name>
<reference evidence="2 3" key="1">
    <citation type="journal article" date="2019" name="Emerg. Microbes Infect.">
        <title>Comprehensive subspecies identification of 175 nontuberculous mycobacteria species based on 7547 genomic profiles.</title>
        <authorList>
            <person name="Matsumoto Y."/>
            <person name="Kinjo T."/>
            <person name="Motooka D."/>
            <person name="Nabeya D."/>
            <person name="Jung N."/>
            <person name="Uechi K."/>
            <person name="Horii T."/>
            <person name="Iida T."/>
            <person name="Fujita J."/>
            <person name="Nakamura S."/>
        </authorList>
    </citation>
    <scope>NUCLEOTIDE SEQUENCE [LARGE SCALE GENOMIC DNA]</scope>
    <source>
        <strain evidence="2 3">JCM 12603</strain>
    </source>
</reference>
<proteinExistence type="predicted"/>
<evidence type="ECO:0000256" key="1">
    <source>
        <dbReference type="SAM" id="MobiDB-lite"/>
    </source>
</evidence>
<dbReference type="EMBL" id="AP022570">
    <property type="protein sequence ID" value="BBX49166.1"/>
    <property type="molecule type" value="Genomic_DNA"/>
</dbReference>
<accession>A0A6N4V151</accession>
<feature type="compositionally biased region" description="Acidic residues" evidence="1">
    <location>
        <begin position="37"/>
        <end position="46"/>
    </location>
</feature>
<evidence type="ECO:0000313" key="3">
    <source>
        <dbReference type="Proteomes" id="UP000466785"/>
    </source>
</evidence>